<dbReference type="PANTHER" id="PTHR30001:SF0">
    <property type="entry name" value="RIBONUCLEASE G"/>
    <property type="match status" value="1"/>
</dbReference>
<accession>A0A2L1GL63</accession>
<evidence type="ECO:0000256" key="7">
    <source>
        <dbReference type="ARBA" id="ARBA00022884"/>
    </source>
</evidence>
<keyword evidence="3" id="KW-0540">Nuclease</keyword>
<evidence type="ECO:0000256" key="4">
    <source>
        <dbReference type="ARBA" id="ARBA00022723"/>
    </source>
</evidence>
<dbReference type="InterPro" id="IPR048583">
    <property type="entry name" value="RNase_E_G_thioredoxin-like"/>
</dbReference>
<protein>
    <submittedName>
        <fullName evidence="10">Ribonuclease</fullName>
    </submittedName>
</protein>
<dbReference type="RefSeq" id="WP_104935705.1">
    <property type="nucleotide sequence ID" value="NZ_CP021255.1"/>
</dbReference>
<keyword evidence="7" id="KW-0694">RNA-binding</keyword>
<dbReference type="Gene3D" id="3.40.1260.20">
    <property type="entry name" value="Ribonuclease E, catalytic domain"/>
    <property type="match status" value="1"/>
</dbReference>
<keyword evidence="6" id="KW-0460">Magnesium</keyword>
<keyword evidence="2" id="KW-0963">Cytoplasm</keyword>
<sequence length="501" mass="56947">MFTDILINATPYENRIALMENGVLKEFYIDRPEQKGLIGNIYLGRVVRVLPGIDAAFIDIGLERTGFLYVDEAVHSLSSCYRHLHSGSRDLFGVSAEFPTNLTIDRILEEGQCILVQIAKEPIGSKGARLTCNITLPCRNLVYMPLTDHIGISRKIEDEATRQLLRDRLEELRPPGAGFIMRTVAENTCNEELKADMAFLLQLWDEILAKSKKAAEPERIYEDLNLILRTVRDFFTDDVNEVVTDNRAVCEQLISYARSFIPHLETKISFHDGDLPLFEQYGIESDINSALEKKVWLRSGGYIVIEPTEALTVIDVNTGRYVHASDLAATIFRTNMEAVREIAHQLRLRNIGGIIIIDFIDMESEDEREALGRALEEAMKDDKSRINILKISEFGLVQMTRKRLSESITQAMCEPCCYCGGDGRLKSRRTIAHEIFRKISRDASKIGGTSLTIKVNPKVADMLLHEEAHSIRYLEDATGKRFTIIPVPEMYVKRYDIIWNE</sequence>
<evidence type="ECO:0000256" key="3">
    <source>
        <dbReference type="ARBA" id="ARBA00022722"/>
    </source>
</evidence>
<dbReference type="InterPro" id="IPR012340">
    <property type="entry name" value="NA-bd_OB-fold"/>
</dbReference>
<proteinExistence type="predicted"/>
<evidence type="ECO:0000256" key="6">
    <source>
        <dbReference type="ARBA" id="ARBA00022842"/>
    </source>
</evidence>
<organism evidence="10 11">
    <name type="scientific">Desulfobulbus oralis</name>
    <dbReference type="NCBI Taxonomy" id="1986146"/>
    <lineage>
        <taxon>Bacteria</taxon>
        <taxon>Pseudomonadati</taxon>
        <taxon>Thermodesulfobacteriota</taxon>
        <taxon>Desulfobulbia</taxon>
        <taxon>Desulfobulbales</taxon>
        <taxon>Desulfobulbaceae</taxon>
        <taxon>Desulfobulbus</taxon>
    </lineage>
</organism>
<dbReference type="CDD" id="cd04453">
    <property type="entry name" value="S1_RNase_E"/>
    <property type="match status" value="1"/>
</dbReference>
<comment type="cofactor">
    <cofactor evidence="1">
        <name>Mg(2+)</name>
        <dbReference type="ChEBI" id="CHEBI:18420"/>
    </cofactor>
</comment>
<dbReference type="GO" id="GO:0005737">
    <property type="term" value="C:cytoplasm"/>
    <property type="evidence" value="ECO:0007669"/>
    <property type="project" value="TreeGrafter"/>
</dbReference>
<dbReference type="GO" id="GO:0004540">
    <property type="term" value="F:RNA nuclease activity"/>
    <property type="evidence" value="ECO:0007669"/>
    <property type="project" value="InterPro"/>
</dbReference>
<dbReference type="GO" id="GO:0006364">
    <property type="term" value="P:rRNA processing"/>
    <property type="evidence" value="ECO:0007669"/>
    <property type="project" value="TreeGrafter"/>
</dbReference>
<dbReference type="EMBL" id="CP021255">
    <property type="protein sequence ID" value="AVD70394.1"/>
    <property type="molecule type" value="Genomic_DNA"/>
</dbReference>
<dbReference type="Gene3D" id="2.40.50.140">
    <property type="entry name" value="Nucleic acid-binding proteins"/>
    <property type="match status" value="1"/>
</dbReference>
<keyword evidence="11" id="KW-1185">Reference proteome</keyword>
<dbReference type="Proteomes" id="UP000239867">
    <property type="component" value="Chromosome"/>
</dbReference>
<dbReference type="InterPro" id="IPR019307">
    <property type="entry name" value="RNA-bd_AU-1/RNase_E/G"/>
</dbReference>
<reference evidence="10" key="2">
    <citation type="journal article" date="2018" name="MBio">
        <title>Insights into the evolution of host association through the isolation and characterization of a novel human periodontal pathobiont, Desulfobulbus oralis.</title>
        <authorList>
            <person name="Cross K.L."/>
            <person name="Chirania P."/>
            <person name="Xiong W."/>
            <person name="Beall C.J."/>
            <person name="Elkins J.G."/>
            <person name="Giannone R.J."/>
            <person name="Griffen A.L."/>
            <person name="Guss A.M."/>
            <person name="Hettich R.L."/>
            <person name="Joshi S.S."/>
            <person name="Mokrzan E.M."/>
            <person name="Martin R.K."/>
            <person name="Zhulin I.B."/>
            <person name="Leys E.J."/>
            <person name="Podar M."/>
        </authorList>
    </citation>
    <scope>NUCLEOTIDE SEQUENCE [LARGE SCALE GENOMIC DNA]</scope>
    <source>
        <strain evidence="10">ORNL</strain>
    </source>
</reference>
<dbReference type="GO" id="GO:0003723">
    <property type="term" value="F:RNA binding"/>
    <property type="evidence" value="ECO:0007669"/>
    <property type="project" value="UniProtKB-KW"/>
</dbReference>
<dbReference type="KEGG" id="deo:CAY53_01935"/>
<keyword evidence="5" id="KW-0378">Hydrolase</keyword>
<evidence type="ECO:0000259" key="9">
    <source>
        <dbReference type="Pfam" id="PF20833"/>
    </source>
</evidence>
<dbReference type="GO" id="GO:0016787">
    <property type="term" value="F:hydrolase activity"/>
    <property type="evidence" value="ECO:0007669"/>
    <property type="project" value="UniProtKB-KW"/>
</dbReference>
<dbReference type="PANTHER" id="PTHR30001">
    <property type="entry name" value="RIBONUCLEASE"/>
    <property type="match status" value="1"/>
</dbReference>
<dbReference type="Pfam" id="PF10150">
    <property type="entry name" value="RNase_E_G"/>
    <property type="match status" value="1"/>
</dbReference>
<evidence type="ECO:0000256" key="5">
    <source>
        <dbReference type="ARBA" id="ARBA00022801"/>
    </source>
</evidence>
<evidence type="ECO:0000259" key="8">
    <source>
        <dbReference type="Pfam" id="PF10150"/>
    </source>
</evidence>
<dbReference type="GO" id="GO:0046872">
    <property type="term" value="F:metal ion binding"/>
    <property type="evidence" value="ECO:0007669"/>
    <property type="project" value="UniProtKB-KW"/>
</dbReference>
<dbReference type="AlphaFoldDB" id="A0A2L1GL63"/>
<evidence type="ECO:0000313" key="10">
    <source>
        <dbReference type="EMBL" id="AVD70394.1"/>
    </source>
</evidence>
<feature type="domain" description="RNase E/G thioredoxin-like" evidence="9">
    <location>
        <begin position="415"/>
        <end position="497"/>
    </location>
</feature>
<dbReference type="SUPFAM" id="SSF50249">
    <property type="entry name" value="Nucleic acid-binding proteins"/>
    <property type="match status" value="1"/>
</dbReference>
<evidence type="ECO:0000256" key="1">
    <source>
        <dbReference type="ARBA" id="ARBA00001946"/>
    </source>
</evidence>
<dbReference type="NCBIfam" id="TIGR00757">
    <property type="entry name" value="RNaseEG"/>
    <property type="match status" value="1"/>
</dbReference>
<dbReference type="OrthoDB" id="9804278at2"/>
<gene>
    <name evidence="10" type="ORF">CAY53_01935</name>
</gene>
<feature type="domain" description="RNA-binding protein AU-1/Ribonuclease E/G" evidence="8">
    <location>
        <begin position="135"/>
        <end position="403"/>
    </location>
</feature>
<keyword evidence="4" id="KW-0479">Metal-binding</keyword>
<name>A0A2L1GL63_9BACT</name>
<evidence type="ECO:0000313" key="11">
    <source>
        <dbReference type="Proteomes" id="UP000239867"/>
    </source>
</evidence>
<dbReference type="Pfam" id="PF20833">
    <property type="entry name" value="RNase_E_G_Thio"/>
    <property type="match status" value="1"/>
</dbReference>
<dbReference type="InterPro" id="IPR004659">
    <property type="entry name" value="RNase_E/G"/>
</dbReference>
<reference evidence="10" key="1">
    <citation type="submission" date="2017-05" db="EMBL/GenBank/DDBJ databases">
        <authorList>
            <person name="Song R."/>
            <person name="Chenine A.L."/>
            <person name="Ruprecht R.M."/>
        </authorList>
    </citation>
    <scope>NUCLEOTIDE SEQUENCE</scope>
    <source>
        <strain evidence="10">ORNL</strain>
    </source>
</reference>
<evidence type="ECO:0000256" key="2">
    <source>
        <dbReference type="ARBA" id="ARBA00022490"/>
    </source>
</evidence>